<dbReference type="Pfam" id="PF02275">
    <property type="entry name" value="CBAH"/>
    <property type="match status" value="1"/>
</dbReference>
<proteinExistence type="inferred from homology"/>
<evidence type="ECO:0000313" key="4">
    <source>
        <dbReference type="EMBL" id="SKA71990.1"/>
    </source>
</evidence>
<protein>
    <submittedName>
        <fullName evidence="4">Choloylglycine hydrolase</fullName>
    </submittedName>
</protein>
<dbReference type="InterPro" id="IPR029055">
    <property type="entry name" value="Ntn_hydrolases_N"/>
</dbReference>
<evidence type="ECO:0000313" key="5">
    <source>
        <dbReference type="Proteomes" id="UP000189733"/>
    </source>
</evidence>
<feature type="domain" description="Choloylglycine hydrolase/NAAA C-terminal" evidence="3">
    <location>
        <begin position="35"/>
        <end position="320"/>
    </location>
</feature>
<reference evidence="4 5" key="1">
    <citation type="submission" date="2017-02" db="EMBL/GenBank/DDBJ databases">
        <authorList>
            <person name="Peterson S.W."/>
        </authorList>
    </citation>
    <scope>NUCLEOTIDE SEQUENCE [LARGE SCALE GENOMIC DNA]</scope>
    <source>
        <strain evidence="4 5">DSM 18034</strain>
    </source>
</reference>
<dbReference type="RefSeq" id="WP_078684865.1">
    <property type="nucleotide sequence ID" value="NZ_FUYA01000004.1"/>
</dbReference>
<dbReference type="OrthoDB" id="1265391at2"/>
<keyword evidence="2 4" id="KW-0378">Hydrolase</keyword>
<dbReference type="GO" id="GO:0016787">
    <property type="term" value="F:hydrolase activity"/>
    <property type="evidence" value="ECO:0007669"/>
    <property type="project" value="UniProtKB-KW"/>
</dbReference>
<dbReference type="PANTHER" id="PTHR35527:SF2">
    <property type="entry name" value="HYDROLASE"/>
    <property type="match status" value="1"/>
</dbReference>
<evidence type="ECO:0000256" key="1">
    <source>
        <dbReference type="ARBA" id="ARBA00006625"/>
    </source>
</evidence>
<dbReference type="CDD" id="cd01902">
    <property type="entry name" value="Ntn_CGH"/>
    <property type="match status" value="1"/>
</dbReference>
<organism evidence="4 5">
    <name type="scientific">Desulfobaculum bizertense DSM 18034</name>
    <dbReference type="NCBI Taxonomy" id="1121442"/>
    <lineage>
        <taxon>Bacteria</taxon>
        <taxon>Pseudomonadati</taxon>
        <taxon>Thermodesulfobacteriota</taxon>
        <taxon>Desulfovibrionia</taxon>
        <taxon>Desulfovibrionales</taxon>
        <taxon>Desulfovibrionaceae</taxon>
        <taxon>Desulfobaculum</taxon>
    </lineage>
</organism>
<keyword evidence="5" id="KW-1185">Reference proteome</keyword>
<sequence>MKRFKLYKSSAHCILGFFFILTTLALLPVQPVFSCSRIVCETGNGTYITGRTMDWIDPKAQTSLWIFPRGMNRTGGDQKNAFKWTSKYGSIVASFYDIASADGMNEKGLVGNVLYLIETDYGDPAGKPTIKVGAWLQYYLDNFASVKEATKAMVDPNFAVIAPALPNGMEAAVHISLSDPTGDSAIFEFLEGKLVIHHGPEFNVMTNSPPYDQQLAINHYWEQIGGTRFLPGTIMAADRFVRLSYNLKASPKYKDSKLALASVFSQIRAISVPLGMTDESRPNLSMTLWRTVADHEKNIFYFETATMPAMCWIDLNKVDFAKDQKVKKIAISTDTDISGEVSALFKPAKPFKW</sequence>
<name>A0A1T4W3Z5_9BACT</name>
<dbReference type="AlphaFoldDB" id="A0A1T4W3Z5"/>
<dbReference type="InterPro" id="IPR029132">
    <property type="entry name" value="CBAH/NAAA_C"/>
</dbReference>
<dbReference type="EMBL" id="FUYA01000004">
    <property type="protein sequence ID" value="SKA71990.1"/>
    <property type="molecule type" value="Genomic_DNA"/>
</dbReference>
<dbReference type="SUPFAM" id="SSF56235">
    <property type="entry name" value="N-terminal nucleophile aminohydrolases (Ntn hydrolases)"/>
    <property type="match status" value="1"/>
</dbReference>
<dbReference type="Gene3D" id="3.60.60.10">
    <property type="entry name" value="Penicillin V Acylase, Chain A"/>
    <property type="match status" value="1"/>
</dbReference>
<accession>A0A1T4W3Z5</accession>
<dbReference type="Proteomes" id="UP000189733">
    <property type="component" value="Unassembled WGS sequence"/>
</dbReference>
<gene>
    <name evidence="4" type="ORF">SAMN02745702_01592</name>
</gene>
<comment type="similarity">
    <text evidence="1">Belongs to the peptidase C59 family.</text>
</comment>
<dbReference type="PANTHER" id="PTHR35527">
    <property type="entry name" value="CHOLOYLGLYCINE HYDROLASE"/>
    <property type="match status" value="1"/>
</dbReference>
<evidence type="ECO:0000259" key="3">
    <source>
        <dbReference type="Pfam" id="PF02275"/>
    </source>
</evidence>
<dbReference type="InterPro" id="IPR052193">
    <property type="entry name" value="Peptidase_C59"/>
</dbReference>
<evidence type="ECO:0000256" key="2">
    <source>
        <dbReference type="ARBA" id="ARBA00022801"/>
    </source>
</evidence>